<feature type="transmembrane region" description="Helical" evidence="7">
    <location>
        <begin position="260"/>
        <end position="283"/>
    </location>
</feature>
<evidence type="ECO:0000313" key="9">
    <source>
        <dbReference type="EMBL" id="GBF82503.1"/>
    </source>
</evidence>
<protein>
    <submittedName>
        <fullName evidence="9">ABC-transporter DevC-like protein</fullName>
    </submittedName>
</protein>
<evidence type="ECO:0000256" key="7">
    <source>
        <dbReference type="SAM" id="Phobius"/>
    </source>
</evidence>
<dbReference type="EMBL" id="BDQK01000017">
    <property type="protein sequence ID" value="GBF82503.1"/>
    <property type="molecule type" value="Genomic_DNA"/>
</dbReference>
<dbReference type="Pfam" id="PF02687">
    <property type="entry name" value="FtsX"/>
    <property type="match status" value="1"/>
</dbReference>
<keyword evidence="5 7" id="KW-1133">Transmembrane helix</keyword>
<evidence type="ECO:0000256" key="4">
    <source>
        <dbReference type="ARBA" id="ARBA00022692"/>
    </source>
</evidence>
<dbReference type="PANTHER" id="PTHR43738">
    <property type="entry name" value="ABC TRANSPORTER, MEMBRANE PROTEIN"/>
    <property type="match status" value="1"/>
</dbReference>
<dbReference type="NCBIfam" id="TIGR01185">
    <property type="entry name" value="devC"/>
    <property type="match status" value="1"/>
</dbReference>
<organism evidence="9 10">
    <name type="scientific">Aphanothece sacrum FPU1</name>
    <dbReference type="NCBI Taxonomy" id="1920663"/>
    <lineage>
        <taxon>Bacteria</taxon>
        <taxon>Bacillati</taxon>
        <taxon>Cyanobacteriota</taxon>
        <taxon>Cyanophyceae</taxon>
        <taxon>Oscillatoriophycideae</taxon>
        <taxon>Chroococcales</taxon>
        <taxon>Aphanothecaceae</taxon>
        <taxon>Aphanothece</taxon>
    </lineage>
</organism>
<dbReference type="AlphaFoldDB" id="A0A401IMN5"/>
<evidence type="ECO:0000256" key="3">
    <source>
        <dbReference type="ARBA" id="ARBA00022475"/>
    </source>
</evidence>
<evidence type="ECO:0000256" key="1">
    <source>
        <dbReference type="ARBA" id="ARBA00004651"/>
    </source>
</evidence>
<keyword evidence="6 7" id="KW-0472">Membrane</keyword>
<evidence type="ECO:0000313" key="10">
    <source>
        <dbReference type="Proteomes" id="UP000287247"/>
    </source>
</evidence>
<keyword evidence="4 7" id="KW-0812">Transmembrane</keyword>
<dbReference type="RefSeq" id="WP_124975827.1">
    <property type="nucleotide sequence ID" value="NZ_BDQK01000017.1"/>
</dbReference>
<dbReference type="GO" id="GO:0005886">
    <property type="term" value="C:plasma membrane"/>
    <property type="evidence" value="ECO:0007669"/>
    <property type="project" value="UniProtKB-SubCell"/>
</dbReference>
<evidence type="ECO:0000259" key="8">
    <source>
        <dbReference type="Pfam" id="PF02687"/>
    </source>
</evidence>
<dbReference type="InterPro" id="IPR005891">
    <property type="entry name" value="DevC"/>
</dbReference>
<proteinExistence type="predicted"/>
<dbReference type="PIRSF" id="PIRSF031773">
    <property type="entry name" value="DevC"/>
    <property type="match status" value="1"/>
</dbReference>
<accession>A0A401IMN5</accession>
<comment type="caution">
    <text evidence="9">The sequence shown here is derived from an EMBL/GenBank/DDBJ whole genome shotgun (WGS) entry which is preliminary data.</text>
</comment>
<feature type="transmembrane region" description="Helical" evidence="7">
    <location>
        <begin position="315"/>
        <end position="337"/>
    </location>
</feature>
<evidence type="ECO:0000256" key="2">
    <source>
        <dbReference type="ARBA" id="ARBA00022448"/>
    </source>
</evidence>
<evidence type="ECO:0000256" key="5">
    <source>
        <dbReference type="ARBA" id="ARBA00022989"/>
    </source>
</evidence>
<evidence type="ECO:0000256" key="6">
    <source>
        <dbReference type="ARBA" id="ARBA00023136"/>
    </source>
</evidence>
<keyword evidence="10" id="KW-1185">Reference proteome</keyword>
<dbReference type="PANTHER" id="PTHR43738:SF1">
    <property type="entry name" value="HEMIN TRANSPORT SYSTEM PERMEASE PROTEIN HRTB-RELATED"/>
    <property type="match status" value="1"/>
</dbReference>
<feature type="transmembrane region" description="Helical" evidence="7">
    <location>
        <begin position="15"/>
        <end position="37"/>
    </location>
</feature>
<sequence>MKIPLAFLQLTHEKIRLIIALAGITFADVLMFMQLGFRDALFDSAVRLHKSLEGDVFVLNSKSDSFTALRSFSQRRLYDILGVNNVESVIPMYVGLSNWKNPVERQTRSVFVIGLNPSINTINLPGIAENISVIKQQDTVLFDRSSRKEFGPIAEFFDQGKTVTTEIGNRQIKVGGLFSLGTSFGADGTIITSDVNFLRLFSARQQGLIDLGVIQLKPNTNVEATLKFLRDNFSHDDIQFFSKEELIAHEKSFWQNRTSIGFIFTLGTIMGFVVGTVIVYQILYTDVADHLPEYATLKAMGYTDFYLLTLVFQEAIILGIIGFLPGFGFAMFMYINAAKATGLPIMMTLARAMTVLILTVIMCCLSGGVAVGKLRAADPADIF</sequence>
<comment type="subcellular location">
    <subcellularLocation>
        <location evidence="1">Cell membrane</location>
        <topology evidence="1">Multi-pass membrane protein</topology>
    </subcellularLocation>
</comment>
<feature type="transmembrane region" description="Helical" evidence="7">
    <location>
        <begin position="349"/>
        <end position="371"/>
    </location>
</feature>
<feature type="domain" description="ABC3 transporter permease C-terminal" evidence="8">
    <location>
        <begin position="269"/>
        <end position="378"/>
    </location>
</feature>
<dbReference type="InterPro" id="IPR003838">
    <property type="entry name" value="ABC3_permease_C"/>
</dbReference>
<name>A0A401IMN5_APHSA</name>
<keyword evidence="3" id="KW-1003">Cell membrane</keyword>
<dbReference type="InterPro" id="IPR051125">
    <property type="entry name" value="ABC-4/HrtB_transporter"/>
</dbReference>
<dbReference type="OrthoDB" id="180999at2"/>
<reference evidence="10" key="1">
    <citation type="submission" date="2017-05" db="EMBL/GenBank/DDBJ databases">
        <title>Physiological properties and genetic analysis related to exopolysaccharide production of fresh-water unicellular cyanobacterium Aphanothece sacrum, Suizenji Nori, that has been cultured as a food source in Japan.</title>
        <authorList>
            <person name="Kanesaki Y."/>
            <person name="Yoshikawa S."/>
            <person name="Ohki K."/>
        </authorList>
    </citation>
    <scope>NUCLEOTIDE SEQUENCE [LARGE SCALE GENOMIC DNA]</scope>
    <source>
        <strain evidence="10">FPU1</strain>
    </source>
</reference>
<keyword evidence="2" id="KW-0813">Transport</keyword>
<dbReference type="Proteomes" id="UP000287247">
    <property type="component" value="Unassembled WGS sequence"/>
</dbReference>
<gene>
    <name evidence="9" type="ORF">AsFPU1_3933</name>
</gene>